<gene>
    <name evidence="3" type="ORF">GEOBRER4_n2061</name>
</gene>
<name>A0A6S6M0A1_9BACT</name>
<dbReference type="PIRSF" id="PIRSF006661">
    <property type="entry name" value="PP-lp_UCP006661"/>
    <property type="match status" value="1"/>
</dbReference>
<dbReference type="InterPro" id="IPR005232">
    <property type="entry name" value="LarE"/>
</dbReference>
<dbReference type="Gene3D" id="3.40.50.620">
    <property type="entry name" value="HUPs"/>
    <property type="match status" value="1"/>
</dbReference>
<dbReference type="PANTHER" id="PTHR43169">
    <property type="entry name" value="EXSB FAMILY PROTEIN"/>
    <property type="match status" value="1"/>
</dbReference>
<dbReference type="RefSeq" id="WP_185242174.1">
    <property type="nucleotide sequence ID" value="NZ_AP023213.1"/>
</dbReference>
<dbReference type="NCBIfam" id="TIGR00268">
    <property type="entry name" value="ATP-dependent sacrificial sulfur transferase LarE"/>
    <property type="match status" value="1"/>
</dbReference>
<dbReference type="CDD" id="cd01990">
    <property type="entry name" value="LarE-like"/>
    <property type="match status" value="1"/>
</dbReference>
<dbReference type="KEGG" id="gbn:GEOBRER4_19830"/>
<feature type="active site" description="Nucleophile and sulfur donor" evidence="2">
    <location>
        <position position="171"/>
    </location>
</feature>
<evidence type="ECO:0000256" key="2">
    <source>
        <dbReference type="PIRSR" id="PIRSR006661-1"/>
    </source>
</evidence>
<evidence type="ECO:0000313" key="3">
    <source>
        <dbReference type="EMBL" id="BCG47233.1"/>
    </source>
</evidence>
<accession>A0A6S6M0A1</accession>
<keyword evidence="4" id="KW-1185">Reference proteome</keyword>
<keyword evidence="1" id="KW-0671">Queuosine biosynthesis</keyword>
<proteinExistence type="predicted"/>
<reference evidence="3 4" key="1">
    <citation type="submission" date="2020-06" db="EMBL/GenBank/DDBJ databases">
        <title>Interaction of electrochemicaly active bacteria, Geobacter bremensis R4 on different carbon anode.</title>
        <authorList>
            <person name="Meng L."/>
            <person name="Yoshida N."/>
        </authorList>
    </citation>
    <scope>NUCLEOTIDE SEQUENCE [LARGE SCALE GENOMIC DNA]</scope>
    <source>
        <strain evidence="3 4">R4</strain>
    </source>
</reference>
<dbReference type="InterPro" id="IPR014729">
    <property type="entry name" value="Rossmann-like_a/b/a_fold"/>
</dbReference>
<dbReference type="Proteomes" id="UP000515472">
    <property type="component" value="Chromosome"/>
</dbReference>
<dbReference type="InterPro" id="IPR052188">
    <property type="entry name" value="Ni-pincer_cofactor_biosynth"/>
</dbReference>
<evidence type="ECO:0000256" key="1">
    <source>
        <dbReference type="ARBA" id="ARBA00022785"/>
    </source>
</evidence>
<dbReference type="AlphaFoldDB" id="A0A6S6M0A1"/>
<dbReference type="GO" id="GO:0008616">
    <property type="term" value="P:tRNA queuosine(34) biosynthetic process"/>
    <property type="evidence" value="ECO:0007669"/>
    <property type="project" value="UniProtKB-KW"/>
</dbReference>
<dbReference type="PANTHER" id="PTHR43169:SF2">
    <property type="entry name" value="NAD_GMP SYNTHASE DOMAIN-CONTAINING PROTEIN"/>
    <property type="match status" value="1"/>
</dbReference>
<dbReference type="GO" id="GO:0016783">
    <property type="term" value="F:sulfurtransferase activity"/>
    <property type="evidence" value="ECO:0007669"/>
    <property type="project" value="InterPro"/>
</dbReference>
<dbReference type="SUPFAM" id="SSF52402">
    <property type="entry name" value="Adenine nucleotide alpha hydrolases-like"/>
    <property type="match status" value="1"/>
</dbReference>
<dbReference type="EMBL" id="AP023213">
    <property type="protein sequence ID" value="BCG47233.1"/>
    <property type="molecule type" value="Genomic_DNA"/>
</dbReference>
<evidence type="ECO:0000313" key="4">
    <source>
        <dbReference type="Proteomes" id="UP000515472"/>
    </source>
</evidence>
<dbReference type="Pfam" id="PF06508">
    <property type="entry name" value="QueC"/>
    <property type="match status" value="1"/>
</dbReference>
<organism evidence="3 4">
    <name type="scientific">Citrifermentans bremense</name>
    <dbReference type="NCBI Taxonomy" id="60035"/>
    <lineage>
        <taxon>Bacteria</taxon>
        <taxon>Pseudomonadati</taxon>
        <taxon>Thermodesulfobacteriota</taxon>
        <taxon>Desulfuromonadia</taxon>
        <taxon>Geobacterales</taxon>
        <taxon>Geobacteraceae</taxon>
        <taxon>Citrifermentans</taxon>
    </lineage>
</organism>
<protein>
    <submittedName>
        <fullName evidence="3">ATP-utilizing enzyme of the PP-loop superfamily</fullName>
    </submittedName>
</protein>
<dbReference type="InterPro" id="IPR018317">
    <property type="entry name" value="QueC"/>
</dbReference>
<sequence>MLQKYQDLLDNLRTMQRVIVAFSGGVDSTLLLYAAREALGDEVLAVTLAPPYVPQAEVQEARQVADLTGVRHLVVDQPFPEVIRNNPPDHCYLCKHHLFSLLKGMATDLRASEVLEGTNVDDLDDYRPGFKALKELGIKSPLLRAGLSKIEVRVLLRTFGIDGWDKPAKACLLSRLPVDTRVDEAELRRVEAGEALLARAGFPSARLRSHGAIARIEVAVNEIPALIMASIEQPEGLEVALRSLGYRHVTVDLAGYRMGSMNALPITP</sequence>